<evidence type="ECO:0000256" key="2">
    <source>
        <dbReference type="ARBA" id="ARBA00022448"/>
    </source>
</evidence>
<evidence type="ECO:0000256" key="9">
    <source>
        <dbReference type="ARBA" id="ARBA00023136"/>
    </source>
</evidence>
<dbReference type="EMBL" id="CP044205">
    <property type="protein sequence ID" value="QFY44756.1"/>
    <property type="molecule type" value="Genomic_DNA"/>
</dbReference>
<keyword evidence="7 11" id="KW-1133">Transmembrane helix</keyword>
<reference evidence="12 13" key="1">
    <citation type="submission" date="2019-09" db="EMBL/GenBank/DDBJ databases">
        <title>Ecophysiology of the spiral-shaped methanotroph Methylospira mobilis as revealed by the complete genome sequence.</title>
        <authorList>
            <person name="Oshkin I.Y."/>
            <person name="Dedysh S.N."/>
            <person name="Miroshnikov K."/>
            <person name="Danilova O.V."/>
            <person name="Hakobyan A."/>
            <person name="Liesack W."/>
        </authorList>
    </citation>
    <scope>NUCLEOTIDE SEQUENCE [LARGE SCALE GENOMIC DNA]</scope>
    <source>
        <strain evidence="12 13">Shm1</strain>
    </source>
</reference>
<feature type="transmembrane region" description="Helical" evidence="11">
    <location>
        <begin position="72"/>
        <end position="97"/>
    </location>
</feature>
<keyword evidence="8" id="KW-0764">Sulfate transport</keyword>
<evidence type="ECO:0000256" key="10">
    <source>
        <dbReference type="ARBA" id="ARBA00023192"/>
    </source>
</evidence>
<evidence type="ECO:0000313" key="12">
    <source>
        <dbReference type="EMBL" id="QFY44756.1"/>
    </source>
</evidence>
<keyword evidence="13" id="KW-1185">Reference proteome</keyword>
<proteinExistence type="predicted"/>
<dbReference type="GO" id="GO:0000103">
    <property type="term" value="P:sulfate assimilation"/>
    <property type="evidence" value="ECO:0007669"/>
    <property type="project" value="TreeGrafter"/>
</dbReference>
<dbReference type="GO" id="GO:0019344">
    <property type="term" value="P:cysteine biosynthetic process"/>
    <property type="evidence" value="ECO:0007669"/>
    <property type="project" value="UniProtKB-KW"/>
</dbReference>
<protein>
    <submittedName>
        <fullName evidence="12">Sulfate transporter CysZ</fullName>
    </submittedName>
</protein>
<evidence type="ECO:0000256" key="7">
    <source>
        <dbReference type="ARBA" id="ARBA00022989"/>
    </source>
</evidence>
<keyword evidence="10" id="KW-0198">Cysteine biosynthesis</keyword>
<evidence type="ECO:0000256" key="5">
    <source>
        <dbReference type="ARBA" id="ARBA00022605"/>
    </source>
</evidence>
<feature type="transmembrane region" description="Helical" evidence="11">
    <location>
        <begin position="32"/>
        <end position="52"/>
    </location>
</feature>
<dbReference type="GO" id="GO:0005886">
    <property type="term" value="C:plasma membrane"/>
    <property type="evidence" value="ECO:0007669"/>
    <property type="project" value="TreeGrafter"/>
</dbReference>
<keyword evidence="2" id="KW-0813">Transport</keyword>
<dbReference type="PANTHER" id="PTHR37468:SF1">
    <property type="entry name" value="SULFATE TRANSPORTER CYSZ"/>
    <property type="match status" value="1"/>
</dbReference>
<evidence type="ECO:0000256" key="8">
    <source>
        <dbReference type="ARBA" id="ARBA00023032"/>
    </source>
</evidence>
<keyword evidence="4" id="KW-0997">Cell inner membrane</keyword>
<keyword evidence="3" id="KW-1003">Cell membrane</keyword>
<dbReference type="InterPro" id="IPR059112">
    <property type="entry name" value="CysZ/EI24"/>
</dbReference>
<dbReference type="PANTHER" id="PTHR37468">
    <property type="entry name" value="SULFATE TRANSPORTER CYSZ"/>
    <property type="match status" value="1"/>
</dbReference>
<evidence type="ECO:0000256" key="3">
    <source>
        <dbReference type="ARBA" id="ARBA00022475"/>
    </source>
</evidence>
<feature type="transmembrane region" description="Helical" evidence="11">
    <location>
        <begin position="207"/>
        <end position="240"/>
    </location>
</feature>
<dbReference type="Pfam" id="PF07264">
    <property type="entry name" value="EI24"/>
    <property type="match status" value="1"/>
</dbReference>
<keyword evidence="9 11" id="KW-0472">Membrane</keyword>
<dbReference type="NCBIfam" id="NF003433">
    <property type="entry name" value="PRK04949.1"/>
    <property type="match status" value="1"/>
</dbReference>
<dbReference type="AlphaFoldDB" id="A0A5Q0BSV5"/>
<evidence type="ECO:0000313" key="13">
    <source>
        <dbReference type="Proteomes" id="UP000325755"/>
    </source>
</evidence>
<dbReference type="Proteomes" id="UP000325755">
    <property type="component" value="Chromosome"/>
</dbReference>
<accession>A0A5Q0BSV5</accession>
<keyword evidence="6 11" id="KW-0812">Transmembrane</keyword>
<sequence>MNNTTTLPVIPGVVQCLLRGIAMLPHPQLRRFVIWPLLINLLLYGLGLWLSLHYFAEVMDRLIPAWLEWLRWLLWPLFAMLFFGFAFFTFTLVANLIGSPFYGHLAEAAAKLAGISAEDSQKTKPAALKQIGISIASELRRLRFSAGWGLALLLIMLIPGVNMLAPPLALAFFAWSLAIEYSGYALEARDATFDEQLALLKKRRIEWLSFGGLVLAGLTIPVFSVIVPPAAVVAATLLIGKNESV</sequence>
<keyword evidence="5" id="KW-0028">Amino-acid biosynthesis</keyword>
<dbReference type="OrthoDB" id="5292355at2"/>
<comment type="subcellular location">
    <subcellularLocation>
        <location evidence="1">Membrane</location>
        <topology evidence="1">Multi-pass membrane protein</topology>
    </subcellularLocation>
</comment>
<dbReference type="RefSeq" id="WP_153250721.1">
    <property type="nucleotide sequence ID" value="NZ_CP044205.1"/>
</dbReference>
<dbReference type="GO" id="GO:0009675">
    <property type="term" value="F:high-affinity sulfate:proton symporter activity"/>
    <property type="evidence" value="ECO:0007669"/>
    <property type="project" value="TreeGrafter"/>
</dbReference>
<dbReference type="KEGG" id="mmob:F6R98_20740"/>
<dbReference type="InterPro" id="IPR050480">
    <property type="entry name" value="CysZ-like"/>
</dbReference>
<evidence type="ECO:0000256" key="6">
    <source>
        <dbReference type="ARBA" id="ARBA00022692"/>
    </source>
</evidence>
<dbReference type="FunCoup" id="A0A5Q0BSV5">
    <property type="interactions" value="22"/>
</dbReference>
<organism evidence="12 13">
    <name type="scientific">Candidatus Methylospira mobilis</name>
    <dbReference type="NCBI Taxonomy" id="1808979"/>
    <lineage>
        <taxon>Bacteria</taxon>
        <taxon>Pseudomonadati</taxon>
        <taxon>Pseudomonadota</taxon>
        <taxon>Gammaproteobacteria</taxon>
        <taxon>Methylococcales</taxon>
        <taxon>Methylococcaceae</taxon>
        <taxon>Candidatus Methylospira</taxon>
    </lineage>
</organism>
<name>A0A5Q0BSV5_9GAMM</name>
<evidence type="ECO:0000256" key="11">
    <source>
        <dbReference type="SAM" id="Phobius"/>
    </source>
</evidence>
<feature type="transmembrane region" description="Helical" evidence="11">
    <location>
        <begin position="142"/>
        <end position="161"/>
    </location>
</feature>
<dbReference type="InParanoid" id="A0A5Q0BSV5"/>
<evidence type="ECO:0000256" key="1">
    <source>
        <dbReference type="ARBA" id="ARBA00004141"/>
    </source>
</evidence>
<evidence type="ECO:0000256" key="4">
    <source>
        <dbReference type="ARBA" id="ARBA00022519"/>
    </source>
</evidence>
<gene>
    <name evidence="12" type="primary">cysZ</name>
    <name evidence="12" type="ORF">F6R98_20740</name>
</gene>